<comment type="caution">
    <text evidence="5">The sequence shown here is derived from an EMBL/GenBank/DDBJ whole genome shotgun (WGS) entry which is preliminary data.</text>
</comment>
<protein>
    <submittedName>
        <fullName evidence="5">Caspase family protein</fullName>
    </submittedName>
</protein>
<feature type="transmembrane region" description="Helical" evidence="3">
    <location>
        <begin position="434"/>
        <end position="459"/>
    </location>
</feature>
<evidence type="ECO:0000256" key="1">
    <source>
        <dbReference type="SAM" id="Coils"/>
    </source>
</evidence>
<feature type="region of interest" description="Disordered" evidence="2">
    <location>
        <begin position="406"/>
        <end position="427"/>
    </location>
</feature>
<feature type="coiled-coil region" evidence="1">
    <location>
        <begin position="357"/>
        <end position="384"/>
    </location>
</feature>
<dbReference type="Proteomes" id="UP001165270">
    <property type="component" value="Unassembled WGS sequence"/>
</dbReference>
<dbReference type="InterPro" id="IPR029030">
    <property type="entry name" value="Caspase-like_dom_sf"/>
</dbReference>
<dbReference type="EMBL" id="JALDAX010000003">
    <property type="protein sequence ID" value="MCI3240213.1"/>
    <property type="molecule type" value="Genomic_DNA"/>
</dbReference>
<keyword evidence="3" id="KW-0812">Transmembrane</keyword>
<reference evidence="5" key="1">
    <citation type="submission" date="2022-03" db="EMBL/GenBank/DDBJ databases">
        <title>Streptomyces 7R015 and 7R016 isolated from Barleria lupulina in Thailand.</title>
        <authorList>
            <person name="Kanchanasin P."/>
            <person name="Phongsopitanun W."/>
            <person name="Tanasupawat S."/>
        </authorList>
    </citation>
    <scope>NUCLEOTIDE SEQUENCE</scope>
    <source>
        <strain evidence="5">7R016</strain>
    </source>
</reference>
<keyword evidence="3" id="KW-1133">Transmembrane helix</keyword>
<keyword evidence="3" id="KW-0472">Membrane</keyword>
<keyword evidence="1" id="KW-0175">Coiled coil</keyword>
<sequence>MSLPDPVASRAVLIGVTSYAHLDPLPSVANNLVGVRQLLTGPESWNLAAPEHCVSLLDPTSSVEVLDAVSKAAEEATDALLVYFAGHGLVSGQGSLHLGLPNTHLERLWDSVDYDQLRPLVHECRARRSVVVLDCCYGGTAMRGHMGQELSLADLTSIEGTYLLTASAATRTAMAPEDEHYTAFTAELLRAAVEGVPDEPEILDMGTVFTHVRRELIAKGRPVPQQWARDLGQHIALVRNRWSPAPGPEAEAYASALRAAVERAGADAARLPGDTAVVGRWLRGERAAPKKFVDSLPAHGVVLAESDLSRLHSLRRAAQRTAPDLADQLLYWQEEVELLRQELGRAADYSLTVGTELAEEQEQIRRLKTEVKVLREQVECLMSEEPARAAVAVEIAVGAARTAEARATRAGNPEAVTAEGAPAPAPAPPSGCGLGALAAVFVLGVLYVAVVWLFSLGSVSLTYDSGRKPASAGRVTSVVNAPEGPRYVWDVADSVESTFRPDGDDATDRLLGDLTVTVPRGCESRHIGWQVSVDGRRIGHGSLSGGLEHEVKIDRALSGTAGKVALEAWWDGGSGSCKSFGVVWNDPRLSKSFDFLAW</sequence>
<dbReference type="InterPro" id="IPR011600">
    <property type="entry name" value="Pept_C14_caspase"/>
</dbReference>
<feature type="compositionally biased region" description="Low complexity" evidence="2">
    <location>
        <begin position="408"/>
        <end position="422"/>
    </location>
</feature>
<accession>A0ABS9XDW8</accession>
<dbReference type="Gene3D" id="3.40.50.1460">
    <property type="match status" value="1"/>
</dbReference>
<proteinExistence type="predicted"/>
<evidence type="ECO:0000256" key="3">
    <source>
        <dbReference type="SAM" id="Phobius"/>
    </source>
</evidence>
<evidence type="ECO:0000259" key="4">
    <source>
        <dbReference type="Pfam" id="PF00656"/>
    </source>
</evidence>
<dbReference type="Pfam" id="PF00656">
    <property type="entry name" value="Peptidase_C14"/>
    <property type="match status" value="1"/>
</dbReference>
<dbReference type="RefSeq" id="WP_242709287.1">
    <property type="nucleotide sequence ID" value="NZ_JALDAX010000003.1"/>
</dbReference>
<evidence type="ECO:0000313" key="5">
    <source>
        <dbReference type="EMBL" id="MCI3240213.1"/>
    </source>
</evidence>
<evidence type="ECO:0000313" key="6">
    <source>
        <dbReference type="Proteomes" id="UP001165270"/>
    </source>
</evidence>
<organism evidence="5 6">
    <name type="scientific">Streptomyces spinosisporus</name>
    <dbReference type="NCBI Taxonomy" id="2927582"/>
    <lineage>
        <taxon>Bacteria</taxon>
        <taxon>Bacillati</taxon>
        <taxon>Actinomycetota</taxon>
        <taxon>Actinomycetes</taxon>
        <taxon>Kitasatosporales</taxon>
        <taxon>Streptomycetaceae</taxon>
        <taxon>Streptomyces</taxon>
    </lineage>
</organism>
<name>A0ABS9XDW8_9ACTN</name>
<evidence type="ECO:0000256" key="2">
    <source>
        <dbReference type="SAM" id="MobiDB-lite"/>
    </source>
</evidence>
<dbReference type="NCBIfam" id="NF047832">
    <property type="entry name" value="caspase_w_EACC1"/>
    <property type="match status" value="1"/>
</dbReference>
<feature type="domain" description="Peptidase C14 caspase" evidence="4">
    <location>
        <begin position="10"/>
        <end position="227"/>
    </location>
</feature>
<dbReference type="SUPFAM" id="SSF52129">
    <property type="entry name" value="Caspase-like"/>
    <property type="match status" value="1"/>
</dbReference>
<keyword evidence="6" id="KW-1185">Reference proteome</keyword>
<gene>
    <name evidence="5" type="ORF">MQN93_10815</name>
</gene>